<protein>
    <recommendedName>
        <fullName evidence="1">KAP NTPase domain-containing protein</fullName>
    </recommendedName>
</protein>
<organism evidence="2 3">
    <name type="scientific">Acinetobacter higginsii</name>
    <dbReference type="NCBI Taxonomy" id="70347"/>
    <lineage>
        <taxon>Bacteria</taxon>
        <taxon>Pseudomonadati</taxon>
        <taxon>Pseudomonadota</taxon>
        <taxon>Gammaproteobacteria</taxon>
        <taxon>Moraxellales</taxon>
        <taxon>Moraxellaceae</taxon>
        <taxon>Acinetobacter</taxon>
    </lineage>
</organism>
<dbReference type="PATRIC" id="fig|1217700.3.peg.1001"/>
<reference evidence="2 3" key="1">
    <citation type="submission" date="2013-02" db="EMBL/GenBank/DDBJ databases">
        <title>The Genome Sequence of Acinetobacter sp. CIP 70.18.</title>
        <authorList>
            <consortium name="The Broad Institute Genome Sequencing Platform"/>
            <consortium name="The Broad Institute Genome Sequencing Center for Infectious Disease"/>
            <person name="Cerqueira G."/>
            <person name="Feldgarden M."/>
            <person name="Courvalin P."/>
            <person name="Perichon B."/>
            <person name="Grillot-Courvalin C."/>
            <person name="Clermont D."/>
            <person name="Rocha E."/>
            <person name="Yoon E.-J."/>
            <person name="Nemec A."/>
            <person name="Walker B."/>
            <person name="Young S.K."/>
            <person name="Zeng Q."/>
            <person name="Gargeya S."/>
            <person name="Fitzgerald M."/>
            <person name="Haas B."/>
            <person name="Abouelleil A."/>
            <person name="Alvarado L."/>
            <person name="Arachchi H.M."/>
            <person name="Berlin A.M."/>
            <person name="Chapman S.B."/>
            <person name="Dewar J."/>
            <person name="Goldberg J."/>
            <person name="Griggs A."/>
            <person name="Gujja S."/>
            <person name="Hansen M."/>
            <person name="Howarth C."/>
            <person name="Imamovic A."/>
            <person name="Larimer J."/>
            <person name="McCowan C."/>
            <person name="Murphy C."/>
            <person name="Neiman D."/>
            <person name="Pearson M."/>
            <person name="Priest M."/>
            <person name="Roberts A."/>
            <person name="Saif S."/>
            <person name="Shea T."/>
            <person name="Sisk P."/>
            <person name="Sykes S."/>
            <person name="Wortman J."/>
            <person name="Nusbaum C."/>
            <person name="Birren B."/>
        </authorList>
    </citation>
    <scope>NUCLEOTIDE SEQUENCE [LARGE SCALE GENOMIC DNA]</scope>
    <source>
        <strain evidence="2 3">CIP 70.18</strain>
    </source>
</reference>
<gene>
    <name evidence="2" type="ORF">F902_01049</name>
</gene>
<dbReference type="InterPro" id="IPR027417">
    <property type="entry name" value="P-loop_NTPase"/>
</dbReference>
<dbReference type="RefSeq" id="WP_005201549.1">
    <property type="nucleotide sequence ID" value="NZ_KB850071.1"/>
</dbReference>
<keyword evidence="3" id="KW-1185">Reference proteome</keyword>
<proteinExistence type="predicted"/>
<feature type="domain" description="KAP NTPase" evidence="1">
    <location>
        <begin position="22"/>
        <end position="78"/>
    </location>
</feature>
<dbReference type="HOGENOM" id="CLU_467585_0_0_6"/>
<name>N9T088_9GAMM</name>
<dbReference type="OrthoDB" id="88903at2"/>
<evidence type="ECO:0000313" key="2">
    <source>
        <dbReference type="EMBL" id="ENX60501.1"/>
    </source>
</evidence>
<dbReference type="EMBL" id="APRN01000033">
    <property type="protein sequence ID" value="ENX60501.1"/>
    <property type="molecule type" value="Genomic_DNA"/>
</dbReference>
<dbReference type="Pfam" id="PF07693">
    <property type="entry name" value="KAP_NTPase"/>
    <property type="match status" value="1"/>
</dbReference>
<sequence>MNILEQEKRLKDLLEYNIRNEEVGTAIVITGPWGVGKTFFWKRFIDGCNFKKKYVYVSLFGLESLSDLKTHIYSNIENNHSNLEIPRWIRGLPSILKDTRVSQFGLSASTKIFDSLMFNQVKDAIICFDDFERMSKKLDIKDVMGLANYLKLEKNCQIILILDEDKAEGDNKKNYAQYKEKLIDETIIINSVEPLIRENAKHLEIEEALVELMIEFAETLEIHNFRFFQKVFKLYQQFRTELSTDIALSTKEIILIRVLQGYLIHDFANFEYDWNDCQYYSDKDREHWSEIKQQKYEALKKISYSFTQDDLWFYEFKKWFEQKDSVNFQKLKELATSELISEEQNQLRMEIRQLMLQWRNIEIDKNFCERLHSFAIKRIGFDSLENLDFCRILLNKFGRADLSKDLKINIKLWIDASVKDKGKSFSEEVFDFGYKERNIFHRYIRILVKHNPLAGLPSLIEIVKRYIIHDVYNRETSPLVLEQANKEDWHKLLFEVFNEDADFKEIDRLEFIKKIIRQPMKPELNPKIRQEILEILQEKAEESELIKLNVDYLITRLDD</sequence>
<evidence type="ECO:0000259" key="1">
    <source>
        <dbReference type="Pfam" id="PF07693"/>
    </source>
</evidence>
<dbReference type="InterPro" id="IPR011646">
    <property type="entry name" value="KAP_P-loop"/>
</dbReference>
<dbReference type="AlphaFoldDB" id="N9T088"/>
<comment type="caution">
    <text evidence="2">The sequence shown here is derived from an EMBL/GenBank/DDBJ whole genome shotgun (WGS) entry which is preliminary data.</text>
</comment>
<dbReference type="Gene3D" id="3.40.50.300">
    <property type="entry name" value="P-loop containing nucleotide triphosphate hydrolases"/>
    <property type="match status" value="1"/>
</dbReference>
<evidence type="ECO:0000313" key="3">
    <source>
        <dbReference type="Proteomes" id="UP000013084"/>
    </source>
</evidence>
<accession>N9T088</accession>
<dbReference type="SUPFAM" id="SSF52540">
    <property type="entry name" value="P-loop containing nucleoside triphosphate hydrolases"/>
    <property type="match status" value="1"/>
</dbReference>
<dbReference type="Proteomes" id="UP000013084">
    <property type="component" value="Unassembled WGS sequence"/>
</dbReference>